<organism evidence="3 4">
    <name type="scientific">Lysobacter enzymogenes</name>
    <dbReference type="NCBI Taxonomy" id="69"/>
    <lineage>
        <taxon>Bacteria</taxon>
        <taxon>Pseudomonadati</taxon>
        <taxon>Pseudomonadota</taxon>
        <taxon>Gammaproteobacteria</taxon>
        <taxon>Lysobacterales</taxon>
        <taxon>Lysobacteraceae</taxon>
        <taxon>Lysobacter</taxon>
    </lineage>
</organism>
<dbReference type="InterPro" id="IPR029058">
    <property type="entry name" value="AB_hydrolase_fold"/>
</dbReference>
<dbReference type="Proteomes" id="UP000218824">
    <property type="component" value="Chromosome"/>
</dbReference>
<name>A0AAU9AK63_LYSEN</name>
<feature type="region of interest" description="Disordered" evidence="1">
    <location>
        <begin position="361"/>
        <end position="391"/>
    </location>
</feature>
<evidence type="ECO:0000313" key="4">
    <source>
        <dbReference type="Proteomes" id="UP000218824"/>
    </source>
</evidence>
<feature type="region of interest" description="Disordered" evidence="1">
    <location>
        <begin position="1"/>
        <end position="22"/>
    </location>
</feature>
<accession>A0AAU9AK63</accession>
<dbReference type="RefSeq" id="WP_096379273.1">
    <property type="nucleotide sequence ID" value="NZ_AP014940.1"/>
</dbReference>
<dbReference type="InterPro" id="IPR046519">
    <property type="entry name" value="X-Tfes_XVIPCD"/>
</dbReference>
<dbReference type="SUPFAM" id="SSF53474">
    <property type="entry name" value="alpha/beta-Hydrolases"/>
    <property type="match status" value="1"/>
</dbReference>
<evidence type="ECO:0000256" key="1">
    <source>
        <dbReference type="SAM" id="MobiDB-lite"/>
    </source>
</evidence>
<proteinExistence type="predicted"/>
<reference evidence="3 4" key="1">
    <citation type="journal article" date="2017" name="DNA Res.">
        <title>Complete genome sequence and expression profile of the commercial lytic enzyme producer Lysobacter enzymogenes M497-1.</title>
        <authorList>
            <person name="Takami H."/>
            <person name="Toyoda A."/>
            <person name="Uchiyama I."/>
            <person name="Itoh T."/>
            <person name="Takaki Y."/>
            <person name="Arai W."/>
            <person name="Nishi S."/>
            <person name="Kawai M."/>
            <person name="Shinya K."/>
            <person name="Ikeda H."/>
        </authorList>
    </citation>
    <scope>NUCLEOTIDE SEQUENCE [LARGE SCALE GENOMIC DNA]</scope>
    <source>
        <strain evidence="3 4">M497-1</strain>
    </source>
</reference>
<sequence>MSQQTPPQSFADEVRGTQAKPIDKTLSRLMDDLYDQGPGIDGFKPLSADQLRSKGIDPAGLENKDSGFLARIYGDEHGHYVVAFSGTDEGKDWLTNFRQGLGFEDAQYNQAIALAREAKVAFGDEVVITGHSLGGGLAGVASISSGIPAVTFNASGVHDKTLERIGIDADAAKREVADNGQIRRYAVKNEILTDLQEHSIPLKWAMPDAVGHKIELPDPDPQSFWQKLIPGSGIKHGIDIHYIEAVIKAQEQAMPGERGHDPGRAGAARDSDGVALADPTHPHNGMYQQALHGLRGLPPGAMEFGGEQGYRNAAAHAVVDANGQGMRAIDHVVAGRDGSGFFAIEGGLQDPGHRRVFVDQQRTQSAPDAAALAQAPAEAAPAQENKRAVLS</sequence>
<feature type="compositionally biased region" description="Low complexity" evidence="1">
    <location>
        <begin position="364"/>
        <end position="383"/>
    </location>
</feature>
<dbReference type="AlphaFoldDB" id="A0AAU9AK63"/>
<protein>
    <submittedName>
        <fullName evidence="3">Phospholipase A1</fullName>
    </submittedName>
</protein>
<evidence type="ECO:0000259" key="2">
    <source>
        <dbReference type="Pfam" id="PF20410"/>
    </source>
</evidence>
<dbReference type="Gene3D" id="3.40.50.1820">
    <property type="entry name" value="alpha/beta hydrolase"/>
    <property type="match status" value="1"/>
</dbReference>
<dbReference type="Pfam" id="PF26363">
    <property type="entry name" value="Phospholipase-like"/>
    <property type="match status" value="1"/>
</dbReference>
<dbReference type="KEGG" id="lem:LEN_3437"/>
<evidence type="ECO:0000313" key="3">
    <source>
        <dbReference type="EMBL" id="BAV98924.1"/>
    </source>
</evidence>
<dbReference type="Pfam" id="PF20410">
    <property type="entry name" value="X-Tfes_XVIPCD"/>
    <property type="match status" value="1"/>
</dbReference>
<dbReference type="GeneID" id="83065251"/>
<gene>
    <name evidence="3" type="ORF">LEN_3437</name>
</gene>
<dbReference type="EMBL" id="AP014940">
    <property type="protein sequence ID" value="BAV98924.1"/>
    <property type="molecule type" value="Genomic_DNA"/>
</dbReference>
<feature type="domain" description="X-Tfes XVIPCD" evidence="2">
    <location>
        <begin position="278"/>
        <end position="376"/>
    </location>
</feature>